<feature type="compositionally biased region" description="Basic residues" evidence="1">
    <location>
        <begin position="109"/>
        <end position="121"/>
    </location>
</feature>
<dbReference type="AlphaFoldDB" id="A0A8H4Z6R6"/>
<sequence length="185" mass="20130">MAPGTKGAVDPLADFVITVHGPFGKVGGKKYTHNYFKDIIREFGGRFVSTVTKDITHVVTTYDSLHADTAVMKANEKLDSKLYAWKDWGEIRTKSAKPKLAKQITKSKSAAKSKNPAKPKSKPAAESAAKPEKSAKPESTAKPKPVAVPRTPANPIPLKGSDVCADPNYSPTSNRFKRRLRSRPS</sequence>
<dbReference type="Proteomes" id="UP000573603">
    <property type="component" value="Unassembled WGS sequence"/>
</dbReference>
<evidence type="ECO:0000259" key="2">
    <source>
        <dbReference type="PROSITE" id="PS50172"/>
    </source>
</evidence>
<dbReference type="InterPro" id="IPR001357">
    <property type="entry name" value="BRCT_dom"/>
</dbReference>
<evidence type="ECO:0000313" key="3">
    <source>
        <dbReference type="EMBL" id="KAF5240818.1"/>
    </source>
</evidence>
<gene>
    <name evidence="3" type="ORF">FANTH_9406</name>
</gene>
<feature type="domain" description="BRCT" evidence="2">
    <location>
        <begin position="7"/>
        <end position="88"/>
    </location>
</feature>
<keyword evidence="4" id="KW-1185">Reference proteome</keyword>
<feature type="region of interest" description="Disordered" evidence="1">
    <location>
        <begin position="96"/>
        <end position="185"/>
    </location>
</feature>
<feature type="compositionally biased region" description="Basic residues" evidence="1">
    <location>
        <begin position="175"/>
        <end position="185"/>
    </location>
</feature>
<comment type="caution">
    <text evidence="3">The sequence shown here is derived from an EMBL/GenBank/DDBJ whole genome shotgun (WGS) entry which is preliminary data.</text>
</comment>
<evidence type="ECO:0000313" key="4">
    <source>
        <dbReference type="Proteomes" id="UP000573603"/>
    </source>
</evidence>
<accession>A0A8H4Z6R6</accession>
<feature type="compositionally biased region" description="Basic and acidic residues" evidence="1">
    <location>
        <begin position="129"/>
        <end position="141"/>
    </location>
</feature>
<dbReference type="EMBL" id="JABEVY010000243">
    <property type="protein sequence ID" value="KAF5240818.1"/>
    <property type="molecule type" value="Genomic_DNA"/>
</dbReference>
<dbReference type="Pfam" id="PF00533">
    <property type="entry name" value="BRCT"/>
    <property type="match status" value="1"/>
</dbReference>
<dbReference type="Gene3D" id="3.40.50.10190">
    <property type="entry name" value="BRCT domain"/>
    <property type="match status" value="1"/>
</dbReference>
<protein>
    <recommendedName>
        <fullName evidence="2">BRCT domain-containing protein</fullName>
    </recommendedName>
</protein>
<proteinExistence type="predicted"/>
<evidence type="ECO:0000256" key="1">
    <source>
        <dbReference type="SAM" id="MobiDB-lite"/>
    </source>
</evidence>
<name>A0A8H4Z6R6_9HYPO</name>
<organism evidence="3 4">
    <name type="scientific">Fusarium anthophilum</name>
    <dbReference type="NCBI Taxonomy" id="48485"/>
    <lineage>
        <taxon>Eukaryota</taxon>
        <taxon>Fungi</taxon>
        <taxon>Dikarya</taxon>
        <taxon>Ascomycota</taxon>
        <taxon>Pezizomycotina</taxon>
        <taxon>Sordariomycetes</taxon>
        <taxon>Hypocreomycetidae</taxon>
        <taxon>Hypocreales</taxon>
        <taxon>Nectriaceae</taxon>
        <taxon>Fusarium</taxon>
        <taxon>Fusarium fujikuroi species complex</taxon>
    </lineage>
</organism>
<dbReference type="SUPFAM" id="SSF52113">
    <property type="entry name" value="BRCT domain"/>
    <property type="match status" value="1"/>
</dbReference>
<dbReference type="PROSITE" id="PS50172">
    <property type="entry name" value="BRCT"/>
    <property type="match status" value="1"/>
</dbReference>
<dbReference type="InterPro" id="IPR036420">
    <property type="entry name" value="BRCT_dom_sf"/>
</dbReference>
<reference evidence="3 4" key="1">
    <citation type="journal article" date="2020" name="BMC Genomics">
        <title>Correction to: Identification and distribution of gene clusters required for synthesis of sphingolipid metabolism inhibitors in diverse species of the filamentous fungus Fusarium.</title>
        <authorList>
            <person name="Kim H.S."/>
            <person name="Lohmar J.M."/>
            <person name="Busman M."/>
            <person name="Brown D.W."/>
            <person name="Naumann T.A."/>
            <person name="Divon H.H."/>
            <person name="Lysoe E."/>
            <person name="Uhlig S."/>
            <person name="Proctor R.H."/>
        </authorList>
    </citation>
    <scope>NUCLEOTIDE SEQUENCE [LARGE SCALE GENOMIC DNA]</scope>
    <source>
        <strain evidence="3 4">NRRL 25214</strain>
    </source>
</reference>